<proteinExistence type="predicted"/>
<sequence length="367" mass="41431">MNIAAIHLRHIEMPLKKPFDTHAGQVIDRELIIVEAVDVEGRRGFGEVTAFSTPFYTAETIHTAWELLSKVFIPTVEWQKIAHPSNISVKLAGYQGNEMAKAGLEAALWDLFAKQKMQSLSELIGGTRTHVDTGVVLSLSDDIGKMIEGYQTEGYRRYKLKVEKYKEAQAIQEVREYSQELPIMIDVNGMYEEKDIPYLEELDSHDLMMIEQPFRAGDFFLHQQLQNTLNTPICLDESIRSLADAEQAIRMESCQIINIKISRVGGMTEALAIHDFTRKSDTPVWCGGMVESGISRAHNIALASLEGFSIPGDISASFRFWERDLIIPEVNVKKGKVEVPTEPGIGFEIDDEYLQYVTKVSRTFQVN</sequence>
<dbReference type="GO" id="GO:0009234">
    <property type="term" value="P:menaquinone biosynthetic process"/>
    <property type="evidence" value="ECO:0007669"/>
    <property type="project" value="UniProtKB-UniRule"/>
</dbReference>
<evidence type="ECO:0000256" key="2">
    <source>
        <dbReference type="ARBA" id="ARBA00022723"/>
    </source>
</evidence>
<dbReference type="Gene3D" id="3.30.390.10">
    <property type="entry name" value="Enolase-like, N-terminal domain"/>
    <property type="match status" value="1"/>
</dbReference>
<dbReference type="SUPFAM" id="SSF54826">
    <property type="entry name" value="Enolase N-terminal domain-like"/>
    <property type="match status" value="1"/>
</dbReference>
<dbReference type="GO" id="GO:0009063">
    <property type="term" value="P:amino acid catabolic process"/>
    <property type="evidence" value="ECO:0007669"/>
    <property type="project" value="InterPro"/>
</dbReference>
<dbReference type="SFLD" id="SFLDS00001">
    <property type="entry name" value="Enolase"/>
    <property type="match status" value="1"/>
</dbReference>
<dbReference type="PANTHER" id="PTHR48073">
    <property type="entry name" value="O-SUCCINYLBENZOATE SYNTHASE-RELATED"/>
    <property type="match status" value="1"/>
</dbReference>
<gene>
    <name evidence="8" type="ORF">SAMN05421743_11435</name>
</gene>
<dbReference type="InterPro" id="IPR036849">
    <property type="entry name" value="Enolase-like_C_sf"/>
</dbReference>
<dbReference type="SFLD" id="SFLDG00180">
    <property type="entry name" value="muconate_cycloisomerase"/>
    <property type="match status" value="1"/>
</dbReference>
<reference evidence="8 9" key="1">
    <citation type="submission" date="2016-10" db="EMBL/GenBank/DDBJ databases">
        <authorList>
            <person name="de Groot N.N."/>
        </authorList>
    </citation>
    <scope>NUCLEOTIDE SEQUENCE [LARGE SCALE GENOMIC DNA]</scope>
    <source>
        <strain evidence="8 9">CCM7597</strain>
    </source>
</reference>
<dbReference type="EC" id="4.2.1.113" evidence="5 6"/>
<dbReference type="SFLD" id="SFLDF00009">
    <property type="entry name" value="o-succinylbenzoate_synthase"/>
    <property type="match status" value="1"/>
</dbReference>
<dbReference type="GO" id="GO:0043748">
    <property type="term" value="F:O-succinylbenzoate synthase activity"/>
    <property type="evidence" value="ECO:0007669"/>
    <property type="project" value="UniProtKB-EC"/>
</dbReference>
<organism evidence="8 9">
    <name type="scientific">Thalassobacillus cyri</name>
    <dbReference type="NCBI Taxonomy" id="571932"/>
    <lineage>
        <taxon>Bacteria</taxon>
        <taxon>Bacillati</taxon>
        <taxon>Bacillota</taxon>
        <taxon>Bacilli</taxon>
        <taxon>Bacillales</taxon>
        <taxon>Bacillaceae</taxon>
        <taxon>Thalassobacillus</taxon>
    </lineage>
</organism>
<dbReference type="UniPathway" id="UPA01057">
    <property type="reaction ID" value="UER00165"/>
</dbReference>
<name>A0A1H4G7P2_9BACI</name>
<dbReference type="Gene3D" id="3.20.20.120">
    <property type="entry name" value="Enolase-like C-terminal domain"/>
    <property type="match status" value="1"/>
</dbReference>
<dbReference type="UniPathway" id="UPA00079"/>
<evidence type="ECO:0000256" key="3">
    <source>
        <dbReference type="ARBA" id="ARBA00022842"/>
    </source>
</evidence>
<dbReference type="InterPro" id="IPR029065">
    <property type="entry name" value="Enolase_C-like"/>
</dbReference>
<feature type="domain" description="Mandelate racemase/muconate lactonizing enzyme C-terminal" evidence="7">
    <location>
        <begin position="140"/>
        <end position="232"/>
    </location>
</feature>
<dbReference type="GO" id="GO:0016854">
    <property type="term" value="F:racemase and epimerase activity"/>
    <property type="evidence" value="ECO:0007669"/>
    <property type="project" value="UniProtKB-ARBA"/>
</dbReference>
<dbReference type="SUPFAM" id="SSF51604">
    <property type="entry name" value="Enolase C-terminal domain-like"/>
    <property type="match status" value="1"/>
</dbReference>
<accession>A0A1H4G7P2</accession>
<evidence type="ECO:0000256" key="6">
    <source>
        <dbReference type="NCBIfam" id="TIGR01928"/>
    </source>
</evidence>
<dbReference type="GO" id="GO:0046872">
    <property type="term" value="F:metal ion binding"/>
    <property type="evidence" value="ECO:0007669"/>
    <property type="project" value="UniProtKB-KW"/>
</dbReference>
<dbReference type="InterPro" id="IPR029017">
    <property type="entry name" value="Enolase-like_N"/>
</dbReference>
<evidence type="ECO:0000313" key="9">
    <source>
        <dbReference type="Proteomes" id="UP000198584"/>
    </source>
</evidence>
<keyword evidence="4" id="KW-0456">Lyase</keyword>
<dbReference type="Pfam" id="PF13378">
    <property type="entry name" value="MR_MLE_C"/>
    <property type="match status" value="1"/>
</dbReference>
<dbReference type="SMART" id="SM00922">
    <property type="entry name" value="MR_MLE"/>
    <property type="match status" value="1"/>
</dbReference>
<dbReference type="PROSITE" id="PS00908">
    <property type="entry name" value="MR_MLE_1"/>
    <property type="match status" value="1"/>
</dbReference>
<protein>
    <recommendedName>
        <fullName evidence="5 6">o-succinylbenzoate synthase</fullName>
        <ecNumber evidence="5 6">4.2.1.113</ecNumber>
    </recommendedName>
</protein>
<keyword evidence="2" id="KW-0479">Metal-binding</keyword>
<comment type="cofactor">
    <cofactor evidence="1">
        <name>a divalent metal cation</name>
        <dbReference type="ChEBI" id="CHEBI:60240"/>
    </cofactor>
</comment>
<dbReference type="InterPro" id="IPR013341">
    <property type="entry name" value="Mandelate_racemase_N_dom"/>
</dbReference>
<evidence type="ECO:0000256" key="4">
    <source>
        <dbReference type="ARBA" id="ARBA00023239"/>
    </source>
</evidence>
<evidence type="ECO:0000313" key="8">
    <source>
        <dbReference type="EMBL" id="SEB04918.1"/>
    </source>
</evidence>
<dbReference type="AlphaFoldDB" id="A0A1H4G7P2"/>
<evidence type="ECO:0000256" key="1">
    <source>
        <dbReference type="ARBA" id="ARBA00001968"/>
    </source>
</evidence>
<dbReference type="InterPro" id="IPR013342">
    <property type="entry name" value="Mandelate_racemase_C"/>
</dbReference>
<evidence type="ECO:0000256" key="5">
    <source>
        <dbReference type="ARBA" id="ARBA00029491"/>
    </source>
</evidence>
<keyword evidence="3" id="KW-0460">Magnesium</keyword>
<dbReference type="STRING" id="571932.SAMN05421743_11435"/>
<keyword evidence="9" id="KW-1185">Reference proteome</keyword>
<dbReference type="Proteomes" id="UP000198584">
    <property type="component" value="Unassembled WGS sequence"/>
</dbReference>
<dbReference type="Pfam" id="PF02746">
    <property type="entry name" value="MR_MLE_N"/>
    <property type="match status" value="1"/>
</dbReference>
<dbReference type="NCBIfam" id="TIGR01928">
    <property type="entry name" value="menC_lowGC_arch"/>
    <property type="match status" value="1"/>
</dbReference>
<dbReference type="PANTHER" id="PTHR48073:SF5">
    <property type="entry name" value="O-SUCCINYLBENZOATE SYNTHASE"/>
    <property type="match status" value="1"/>
</dbReference>
<dbReference type="EMBL" id="FNQR01000014">
    <property type="protein sequence ID" value="SEB04918.1"/>
    <property type="molecule type" value="Genomic_DNA"/>
</dbReference>
<dbReference type="InterPro" id="IPR010197">
    <property type="entry name" value="OSBS/NAAAR"/>
</dbReference>
<dbReference type="InterPro" id="IPR018110">
    <property type="entry name" value="Mandel_Rmase/mucon_lact_enz_CS"/>
</dbReference>
<evidence type="ECO:0000259" key="7">
    <source>
        <dbReference type="SMART" id="SM00922"/>
    </source>
</evidence>